<sequence>MEPGPSRQRRHTAEQARLLFETIPTDSESDGSESEFDEANCGSSRSSGSESPAVDQQPVNPPPAKQRRRDDNGDLPTWLEVREAETTNNFRFMPPNGEGLLVDLAPESTPLDAFRALFTQHVVTFMLEAINAYARHRCQLTNPARRQSVFANWYPVTESELYKFMAVIIQIGIDNVKSIRLCWASGDSPSYKPWYHRMFARPRTCNHTPQK</sequence>
<dbReference type="EMBL" id="JAWDGP010003738">
    <property type="protein sequence ID" value="KAK3771435.1"/>
    <property type="molecule type" value="Genomic_DNA"/>
</dbReference>
<dbReference type="PANTHER" id="PTHR46599:SF3">
    <property type="entry name" value="PIGGYBAC TRANSPOSABLE ELEMENT-DERIVED PROTEIN 4"/>
    <property type="match status" value="1"/>
</dbReference>
<name>A0AAE1DIV3_9GAST</name>
<evidence type="ECO:0000259" key="2">
    <source>
        <dbReference type="Pfam" id="PF13843"/>
    </source>
</evidence>
<dbReference type="AlphaFoldDB" id="A0AAE1DIV3"/>
<protein>
    <recommendedName>
        <fullName evidence="2">PiggyBac transposable element-derived protein domain-containing protein</fullName>
    </recommendedName>
</protein>
<feature type="region of interest" description="Disordered" evidence="1">
    <location>
        <begin position="1"/>
        <end position="75"/>
    </location>
</feature>
<dbReference type="InterPro" id="IPR029526">
    <property type="entry name" value="PGBD"/>
</dbReference>
<gene>
    <name evidence="3" type="ORF">RRG08_011370</name>
</gene>
<proteinExistence type="predicted"/>
<evidence type="ECO:0000313" key="3">
    <source>
        <dbReference type="EMBL" id="KAK3771435.1"/>
    </source>
</evidence>
<feature type="compositionally biased region" description="Acidic residues" evidence="1">
    <location>
        <begin position="27"/>
        <end position="38"/>
    </location>
</feature>
<keyword evidence="4" id="KW-1185">Reference proteome</keyword>
<dbReference type="PANTHER" id="PTHR46599">
    <property type="entry name" value="PIGGYBAC TRANSPOSABLE ELEMENT-DERIVED PROTEIN 4"/>
    <property type="match status" value="1"/>
</dbReference>
<reference evidence="3" key="1">
    <citation type="journal article" date="2023" name="G3 (Bethesda)">
        <title>A reference genome for the long-term kleptoplast-retaining sea slug Elysia crispata morphotype clarki.</title>
        <authorList>
            <person name="Eastman K.E."/>
            <person name="Pendleton A.L."/>
            <person name="Shaikh M.A."/>
            <person name="Suttiyut T."/>
            <person name="Ogas R."/>
            <person name="Tomko P."/>
            <person name="Gavelis G."/>
            <person name="Widhalm J.R."/>
            <person name="Wisecaver J.H."/>
        </authorList>
    </citation>
    <scope>NUCLEOTIDE SEQUENCE</scope>
    <source>
        <strain evidence="3">ECLA1</strain>
    </source>
</reference>
<evidence type="ECO:0000256" key="1">
    <source>
        <dbReference type="SAM" id="MobiDB-lite"/>
    </source>
</evidence>
<feature type="compositionally biased region" description="Low complexity" evidence="1">
    <location>
        <begin position="42"/>
        <end position="51"/>
    </location>
</feature>
<comment type="caution">
    <text evidence="3">The sequence shown here is derived from an EMBL/GenBank/DDBJ whole genome shotgun (WGS) entry which is preliminary data.</text>
</comment>
<organism evidence="3 4">
    <name type="scientific">Elysia crispata</name>
    <name type="common">lettuce slug</name>
    <dbReference type="NCBI Taxonomy" id="231223"/>
    <lineage>
        <taxon>Eukaryota</taxon>
        <taxon>Metazoa</taxon>
        <taxon>Spiralia</taxon>
        <taxon>Lophotrochozoa</taxon>
        <taxon>Mollusca</taxon>
        <taxon>Gastropoda</taxon>
        <taxon>Heterobranchia</taxon>
        <taxon>Euthyneura</taxon>
        <taxon>Panpulmonata</taxon>
        <taxon>Sacoglossa</taxon>
        <taxon>Placobranchoidea</taxon>
        <taxon>Plakobranchidae</taxon>
        <taxon>Elysia</taxon>
    </lineage>
</organism>
<dbReference type="Pfam" id="PF13843">
    <property type="entry name" value="DDE_Tnp_1_7"/>
    <property type="match status" value="1"/>
</dbReference>
<evidence type="ECO:0000313" key="4">
    <source>
        <dbReference type="Proteomes" id="UP001283361"/>
    </source>
</evidence>
<dbReference type="Proteomes" id="UP001283361">
    <property type="component" value="Unassembled WGS sequence"/>
</dbReference>
<feature type="domain" description="PiggyBac transposable element-derived protein" evidence="2">
    <location>
        <begin position="109"/>
        <end position="197"/>
    </location>
</feature>
<accession>A0AAE1DIV3</accession>